<dbReference type="RefSeq" id="WP_259613090.1">
    <property type="nucleotide sequence ID" value="NZ_CP091139.2"/>
</dbReference>
<keyword evidence="2" id="KW-1185">Reference proteome</keyword>
<dbReference type="Pfam" id="PF11814">
    <property type="entry name" value="DUF3335"/>
    <property type="match status" value="1"/>
</dbReference>
<sequence length="371" mass="39511">MITVEHRPGAHLPETLATPDAVVRWSSVREFWMPVTTVIRAADGTATGAALTMARPGTAYRKIVDTLAATDADYAALLDAVIALGGDGGGLDGILPATVLHLEQRAALPPARAQALADAGFGRQDSAVPSVPSTLVGKPKGVDVWSRWSTDAPTRRIPYYGQTTEVTCGAVTALGAMHAAGHGAFAADRDDNHSIELGFWRLATNLPACEPIGLAVATREELGEYAVSPRVIVSTDQPVLLEEFADRPGELRLREDLQAEARRRAGLLGVPVEHRWIDVAEIAALVRDGSNVGILIDLAPLIDDPSPHWILAYDVIGDDLIVSDPWVDADNAETWADTFALPLPPATLDLVARWGHPVYRGIVVFPPAVAP</sequence>
<gene>
    <name evidence="1" type="ORF">L2X98_26310</name>
</gene>
<dbReference type="Proteomes" id="UP001054811">
    <property type="component" value="Chromosome"/>
</dbReference>
<evidence type="ECO:0000313" key="1">
    <source>
        <dbReference type="EMBL" id="UUT36432.1"/>
    </source>
</evidence>
<evidence type="ECO:0000313" key="2">
    <source>
        <dbReference type="Proteomes" id="UP001054811"/>
    </source>
</evidence>
<name>A0ABY5NMM0_9MICO</name>
<organism evidence="1 2">
    <name type="scientific">Microbacterium elymi</name>
    <dbReference type="NCBI Taxonomy" id="2909587"/>
    <lineage>
        <taxon>Bacteria</taxon>
        <taxon>Bacillati</taxon>
        <taxon>Actinomycetota</taxon>
        <taxon>Actinomycetes</taxon>
        <taxon>Micrococcales</taxon>
        <taxon>Microbacteriaceae</taxon>
        <taxon>Microbacterium</taxon>
    </lineage>
</organism>
<reference evidence="1" key="1">
    <citation type="submission" date="2022-01" db="EMBL/GenBank/DDBJ databases">
        <title>Microbacterium eymi and Microbacterium rhizovicinus sp. nov., isolated from the rhizospheric soil of Elymus tsukushiensis, a plant native to the Dokdo Islands, Republic of Korea.</title>
        <authorList>
            <person name="Hwang Y.J."/>
        </authorList>
    </citation>
    <scope>NUCLEOTIDE SEQUENCE</scope>
    <source>
        <strain evidence="1">KUDC0405</strain>
    </source>
</reference>
<protein>
    <submittedName>
        <fullName evidence="1">Peptidase C39 family protein</fullName>
    </submittedName>
</protein>
<accession>A0ABY5NMM0</accession>
<dbReference type="InterPro" id="IPR021770">
    <property type="entry name" value="DUF3335"/>
</dbReference>
<proteinExistence type="predicted"/>
<dbReference type="EMBL" id="CP091139">
    <property type="protein sequence ID" value="UUT36432.1"/>
    <property type="molecule type" value="Genomic_DNA"/>
</dbReference>